<dbReference type="InterPro" id="IPR027417">
    <property type="entry name" value="P-loop_NTPase"/>
</dbReference>
<dbReference type="PANTHER" id="PTHR19211:SF14">
    <property type="entry name" value="ATP-BINDING CASSETTE SUB-FAMILY F MEMBER 1"/>
    <property type="match status" value="1"/>
</dbReference>
<dbReference type="GO" id="GO:0005524">
    <property type="term" value="F:ATP binding"/>
    <property type="evidence" value="ECO:0007669"/>
    <property type="project" value="TreeGrafter"/>
</dbReference>
<dbReference type="Proteomes" id="UP000008152">
    <property type="component" value="Chromosome II"/>
</dbReference>
<evidence type="ECO:0008006" key="4">
    <source>
        <dbReference type="Google" id="ProtNLM"/>
    </source>
</evidence>
<organism evidence="2 3">
    <name type="scientific">Vibrio campbellii (strain ATCC BAA-1116)</name>
    <dbReference type="NCBI Taxonomy" id="2902295"/>
    <lineage>
        <taxon>Bacteria</taxon>
        <taxon>Pseudomonadati</taxon>
        <taxon>Pseudomonadota</taxon>
        <taxon>Gammaproteobacteria</taxon>
        <taxon>Vibrionales</taxon>
        <taxon>Vibrionaceae</taxon>
        <taxon>Vibrio</taxon>
    </lineage>
</organism>
<evidence type="ECO:0000313" key="2">
    <source>
        <dbReference type="EMBL" id="ABU74278.1"/>
    </source>
</evidence>
<evidence type="ECO:0000313" key="3">
    <source>
        <dbReference type="Proteomes" id="UP000008152"/>
    </source>
</evidence>
<dbReference type="PATRIC" id="fig|338187.36.peg.5241"/>
<dbReference type="Gene3D" id="3.40.50.300">
    <property type="entry name" value="P-loop containing nucleotide triphosphate hydrolases"/>
    <property type="match status" value="1"/>
</dbReference>
<dbReference type="PANTHER" id="PTHR19211">
    <property type="entry name" value="ATP-BINDING TRANSPORT PROTEIN-RELATED"/>
    <property type="match status" value="1"/>
</dbReference>
<gene>
    <name evidence="2" type="ordered locus">VIBHAR_06387</name>
</gene>
<protein>
    <recommendedName>
        <fullName evidence="4">ABC transporter domain-containing protein</fullName>
    </recommendedName>
</protein>
<sequence length="63" mass="6875">MKLASHQPTQPLLLLDEPDNHLDLDSKIMLAQALNACRGGFILISHDQDFAAESGVSRCVELS</sequence>
<reference evidence="2 3" key="1">
    <citation type="submission" date="2007-08" db="EMBL/GenBank/DDBJ databases">
        <authorList>
            <consortium name="The Vibrio harveyi Genome Sequencing Project"/>
            <person name="Bassler B."/>
            <person name="Clifton S.W."/>
            <person name="Fulton L."/>
            <person name="Delehaunty K."/>
            <person name="Fronick C."/>
            <person name="Harrison M."/>
            <person name="Markivic C."/>
            <person name="Fulton R."/>
            <person name="Tin-Wollam A.-M."/>
            <person name="Shah N."/>
            <person name="Pepin K."/>
            <person name="Nash W."/>
            <person name="Thiruvilangam P."/>
            <person name="Bhonagiri V."/>
            <person name="Waters C."/>
            <person name="Tu K.C."/>
            <person name="Irgon J."/>
            <person name="Wilson R.K."/>
        </authorList>
    </citation>
    <scope>NUCLEOTIDE SEQUENCE [LARGE SCALE GENOMIC DNA]</scope>
    <source>
        <strain evidence="3">ATCC BAA-1116 / BB120</strain>
    </source>
</reference>
<name>A7N3L9_VIBC1</name>
<evidence type="ECO:0000256" key="1">
    <source>
        <dbReference type="ARBA" id="ARBA00022737"/>
    </source>
</evidence>
<dbReference type="EMBL" id="CP000790">
    <property type="protein sequence ID" value="ABU74278.1"/>
    <property type="molecule type" value="Genomic_DNA"/>
</dbReference>
<proteinExistence type="predicted"/>
<dbReference type="KEGG" id="vha:VIBHAR_06387"/>
<keyword evidence="1" id="KW-0677">Repeat</keyword>
<accession>A7N3L9</accession>
<dbReference type="AlphaFoldDB" id="A7N3L9"/>
<dbReference type="InterPro" id="IPR050611">
    <property type="entry name" value="ABCF"/>
</dbReference>
<dbReference type="SUPFAM" id="SSF52540">
    <property type="entry name" value="P-loop containing nucleoside triphosphate hydrolases"/>
    <property type="match status" value="1"/>
</dbReference>